<gene>
    <name evidence="4" type="ORF">K1718_26220</name>
</gene>
<sequence>MSPSDLRRDILARSSPLVSAEELELLLKQPGLKLFDVRGTWSSPARALPDDYEMSHIPGAAFLDWTRRFIDQSKALPLASVADRDAARSAFKALGINATDLVVLYDNYHHMLAGRVWWAMRYWGFDNVRVLNGGWVRWTKLQKPVTSGTAEVSQGDFEPVQRGDWRTSLEGFIENHQKSCVIDARGSAGYAGNADDPRTGHIPGSLNIPFSELLDRETGLFLNRDALSDVLDEKTPQWRERPIIATCGSGYAATVTLLALTELGNEARLFDGSFSAWKQDPARPVEQTR</sequence>
<dbReference type="PANTHER" id="PTHR11364">
    <property type="entry name" value="THIOSULFATE SULFERTANSFERASE"/>
    <property type="match status" value="1"/>
</dbReference>
<dbReference type="SUPFAM" id="SSF52821">
    <property type="entry name" value="Rhodanese/Cell cycle control phosphatase"/>
    <property type="match status" value="2"/>
</dbReference>
<dbReference type="PROSITE" id="PS50206">
    <property type="entry name" value="RHODANESE_3"/>
    <property type="match status" value="2"/>
</dbReference>
<dbReference type="Proteomes" id="UP001209803">
    <property type="component" value="Chromosome"/>
</dbReference>
<dbReference type="Pfam" id="PF00581">
    <property type="entry name" value="Rhodanese"/>
    <property type="match status" value="2"/>
</dbReference>
<dbReference type="CDD" id="cd01448">
    <property type="entry name" value="TST_Repeat_1"/>
    <property type="match status" value="1"/>
</dbReference>
<dbReference type="InterPro" id="IPR001307">
    <property type="entry name" value="Thiosulphate_STrfase_CS"/>
</dbReference>
<keyword evidence="5" id="KW-1185">Reference proteome</keyword>
<dbReference type="InterPro" id="IPR001763">
    <property type="entry name" value="Rhodanese-like_dom"/>
</dbReference>
<accession>A0ABY8F296</accession>
<dbReference type="SMART" id="SM00450">
    <property type="entry name" value="RHOD"/>
    <property type="match status" value="2"/>
</dbReference>
<protein>
    <submittedName>
        <fullName evidence="4">Rhodanese-like domain-containing protein</fullName>
    </submittedName>
</protein>
<dbReference type="PROSITE" id="PS00380">
    <property type="entry name" value="RHODANESE_1"/>
    <property type="match status" value="1"/>
</dbReference>
<dbReference type="InterPro" id="IPR036873">
    <property type="entry name" value="Rhodanese-like_dom_sf"/>
</dbReference>
<evidence type="ECO:0000313" key="4">
    <source>
        <dbReference type="EMBL" id="WFE89608.1"/>
    </source>
</evidence>
<dbReference type="InterPro" id="IPR045078">
    <property type="entry name" value="TST/MPST-like"/>
</dbReference>
<evidence type="ECO:0000256" key="2">
    <source>
        <dbReference type="ARBA" id="ARBA00022737"/>
    </source>
</evidence>
<evidence type="ECO:0000259" key="3">
    <source>
        <dbReference type="PROSITE" id="PS50206"/>
    </source>
</evidence>
<evidence type="ECO:0000313" key="5">
    <source>
        <dbReference type="Proteomes" id="UP001209803"/>
    </source>
</evidence>
<feature type="domain" description="Rhodanese" evidence="3">
    <location>
        <begin position="175"/>
        <end position="286"/>
    </location>
</feature>
<dbReference type="EMBL" id="CP120863">
    <property type="protein sequence ID" value="WFE89608.1"/>
    <property type="molecule type" value="Genomic_DNA"/>
</dbReference>
<name>A0ABY8F296_9HYPH</name>
<evidence type="ECO:0000256" key="1">
    <source>
        <dbReference type="ARBA" id="ARBA00022679"/>
    </source>
</evidence>
<feature type="domain" description="Rhodanese" evidence="3">
    <location>
        <begin position="28"/>
        <end position="147"/>
    </location>
</feature>
<dbReference type="Gene3D" id="3.40.250.10">
    <property type="entry name" value="Rhodanese-like domain"/>
    <property type="match status" value="2"/>
</dbReference>
<reference evidence="4 5" key="1">
    <citation type="submission" date="2023-03" db="EMBL/GenBank/DDBJ databases">
        <title>Roseibium porphyridii sp. nov. and Roseibium rhodosorbium sp. nov. isolated from marine algae, Porphyridium cruentum and Rhodosorus marinus, respectively.</title>
        <authorList>
            <person name="Lee M.W."/>
            <person name="Choi B.J."/>
            <person name="Lee J.K."/>
            <person name="Choi D.G."/>
            <person name="Baek J.H."/>
            <person name="Bayburt H."/>
            <person name="Kim J.M."/>
            <person name="Han D.M."/>
            <person name="Kim K.H."/>
            <person name="Jeon C.O."/>
        </authorList>
    </citation>
    <scope>NUCLEOTIDE SEQUENCE [LARGE SCALE GENOMIC DNA]</scope>
    <source>
        <strain evidence="4 5">KMA01</strain>
    </source>
</reference>
<dbReference type="PANTHER" id="PTHR11364:SF27">
    <property type="entry name" value="SULFURTRANSFERASE"/>
    <property type="match status" value="1"/>
</dbReference>
<organism evidence="4 5">
    <name type="scientific">Roseibium porphyridii</name>
    <dbReference type="NCBI Taxonomy" id="2866279"/>
    <lineage>
        <taxon>Bacteria</taxon>
        <taxon>Pseudomonadati</taxon>
        <taxon>Pseudomonadota</taxon>
        <taxon>Alphaproteobacteria</taxon>
        <taxon>Hyphomicrobiales</taxon>
        <taxon>Stappiaceae</taxon>
        <taxon>Roseibium</taxon>
    </lineage>
</organism>
<proteinExistence type="predicted"/>
<keyword evidence="1" id="KW-0808">Transferase</keyword>
<dbReference type="RefSeq" id="WP_265680285.1">
    <property type="nucleotide sequence ID" value="NZ_CP120863.1"/>
</dbReference>
<keyword evidence="2" id="KW-0677">Repeat</keyword>